<dbReference type="InterPro" id="IPR036095">
    <property type="entry name" value="PTS_EIIB-like_sf"/>
</dbReference>
<dbReference type="AlphaFoldDB" id="A0A0R2LQ16"/>
<evidence type="ECO:0000259" key="5">
    <source>
        <dbReference type="PROSITE" id="PS51099"/>
    </source>
</evidence>
<dbReference type="InterPro" id="IPR011608">
    <property type="entry name" value="PRD"/>
</dbReference>
<dbReference type="OrthoDB" id="3239954at2"/>
<comment type="caution">
    <text evidence="7">The sequence shown here is derived from an EMBL/GenBank/DDBJ whole genome shotgun (WGS) entry which is preliminary data.</text>
</comment>
<dbReference type="Pfam" id="PF00874">
    <property type="entry name" value="PRD"/>
    <property type="match status" value="2"/>
</dbReference>
<reference evidence="7 8" key="1">
    <citation type="journal article" date="2015" name="Genome Announc.">
        <title>Expanding the biotechnology potential of lactobacilli through comparative genomics of 213 strains and associated genera.</title>
        <authorList>
            <person name="Sun Z."/>
            <person name="Harris H.M."/>
            <person name="McCann A."/>
            <person name="Guo C."/>
            <person name="Argimon S."/>
            <person name="Zhang W."/>
            <person name="Yang X."/>
            <person name="Jeffery I.B."/>
            <person name="Cooney J.C."/>
            <person name="Kagawa T.F."/>
            <person name="Liu W."/>
            <person name="Song Y."/>
            <person name="Salvetti E."/>
            <person name="Wrobel A."/>
            <person name="Rasinkangas P."/>
            <person name="Parkhill J."/>
            <person name="Rea M.C."/>
            <person name="O'Sullivan O."/>
            <person name="Ritari J."/>
            <person name="Douillard F.P."/>
            <person name="Paul Ross R."/>
            <person name="Yang R."/>
            <person name="Briner A.E."/>
            <person name="Felis G.E."/>
            <person name="de Vos W.M."/>
            <person name="Barrangou R."/>
            <person name="Klaenhammer T.R."/>
            <person name="Caufield P.W."/>
            <person name="Cui Y."/>
            <person name="Zhang H."/>
            <person name="O'Toole P.W."/>
        </authorList>
    </citation>
    <scope>NUCLEOTIDE SEQUENCE [LARGE SCALE GENOMIC DNA]</scope>
    <source>
        <strain evidence="7 8">DSM 24716</strain>
    </source>
</reference>
<dbReference type="InterPro" id="IPR036388">
    <property type="entry name" value="WH-like_DNA-bd_sf"/>
</dbReference>
<keyword evidence="2" id="KW-0677">Repeat</keyword>
<proteinExistence type="predicted"/>
<dbReference type="Pfam" id="PF08279">
    <property type="entry name" value="HTH_11"/>
    <property type="match status" value="1"/>
</dbReference>
<dbReference type="Gene3D" id="3.40.50.2300">
    <property type="match status" value="1"/>
</dbReference>
<dbReference type="CDD" id="cd05568">
    <property type="entry name" value="PTS_IIB_bgl_like"/>
    <property type="match status" value="1"/>
</dbReference>
<keyword evidence="8" id="KW-1185">Reference proteome</keyword>
<dbReference type="SUPFAM" id="SSF52794">
    <property type="entry name" value="PTS system IIB component-like"/>
    <property type="match status" value="1"/>
</dbReference>
<dbReference type="EMBL" id="JQCF01000001">
    <property type="protein sequence ID" value="KRO00835.1"/>
    <property type="molecule type" value="Genomic_DNA"/>
</dbReference>
<name>A0A0R2LQ16_9LACO</name>
<evidence type="ECO:0000313" key="8">
    <source>
        <dbReference type="Proteomes" id="UP000051006"/>
    </source>
</evidence>
<dbReference type="PROSITE" id="PS51099">
    <property type="entry name" value="PTS_EIIB_TYPE_2"/>
    <property type="match status" value="1"/>
</dbReference>
<organism evidence="7 8">
    <name type="scientific">Companilactobacillus kimchiensis</name>
    <dbReference type="NCBI Taxonomy" id="993692"/>
    <lineage>
        <taxon>Bacteria</taxon>
        <taxon>Bacillati</taxon>
        <taxon>Bacillota</taxon>
        <taxon>Bacilli</taxon>
        <taxon>Lactobacillales</taxon>
        <taxon>Lactobacillaceae</taxon>
        <taxon>Companilactobacillus</taxon>
    </lineage>
</organism>
<feature type="domain" description="PTS EIIB type-2" evidence="5">
    <location>
        <begin position="400"/>
        <end position="487"/>
    </location>
</feature>
<evidence type="ECO:0000256" key="3">
    <source>
        <dbReference type="ARBA" id="ARBA00023015"/>
    </source>
</evidence>
<evidence type="ECO:0000256" key="1">
    <source>
        <dbReference type="ARBA" id="ARBA00022679"/>
    </source>
</evidence>
<feature type="domain" description="PRD" evidence="6">
    <location>
        <begin position="291"/>
        <end position="399"/>
    </location>
</feature>
<dbReference type="InterPro" id="IPR013011">
    <property type="entry name" value="PTS_EIIB_2"/>
</dbReference>
<dbReference type="GO" id="GO:0006355">
    <property type="term" value="P:regulation of DNA-templated transcription"/>
    <property type="evidence" value="ECO:0007669"/>
    <property type="project" value="InterPro"/>
</dbReference>
<gene>
    <name evidence="7" type="ORF">IV57_GL000156</name>
</gene>
<protein>
    <submittedName>
        <fullName evidence="7">Bglg family transcriptional antiterminator</fullName>
    </submittedName>
</protein>
<evidence type="ECO:0000313" key="7">
    <source>
        <dbReference type="EMBL" id="KRO00835.1"/>
    </source>
</evidence>
<dbReference type="InterPro" id="IPR050661">
    <property type="entry name" value="BglG_antiterminators"/>
</dbReference>
<evidence type="ECO:0000256" key="2">
    <source>
        <dbReference type="ARBA" id="ARBA00022737"/>
    </source>
</evidence>
<dbReference type="Gene3D" id="1.10.1790.10">
    <property type="entry name" value="PRD domain"/>
    <property type="match status" value="2"/>
</dbReference>
<evidence type="ECO:0000259" key="6">
    <source>
        <dbReference type="PROSITE" id="PS51372"/>
    </source>
</evidence>
<dbReference type="PANTHER" id="PTHR30185:SF18">
    <property type="entry name" value="TRANSCRIPTIONAL REGULATOR MTLR"/>
    <property type="match status" value="1"/>
</dbReference>
<keyword evidence="1" id="KW-0808">Transferase</keyword>
<dbReference type="InterPro" id="IPR013196">
    <property type="entry name" value="HTH_11"/>
</dbReference>
<dbReference type="PROSITE" id="PS51372">
    <property type="entry name" value="PRD_2"/>
    <property type="match status" value="2"/>
</dbReference>
<dbReference type="GO" id="GO:0009401">
    <property type="term" value="P:phosphoenolpyruvate-dependent sugar phosphotransferase system"/>
    <property type="evidence" value="ECO:0007669"/>
    <property type="project" value="InterPro"/>
</dbReference>
<dbReference type="SUPFAM" id="SSF46785">
    <property type="entry name" value="Winged helix' DNA-binding domain"/>
    <property type="match status" value="1"/>
</dbReference>
<dbReference type="SUPFAM" id="SSF63520">
    <property type="entry name" value="PTS-regulatory domain, PRD"/>
    <property type="match status" value="2"/>
</dbReference>
<sequence length="487" mass="56484">MNRMTSADKQRDLIFYLLDNDSYVTSNEIADTLNISTKTVYRIISKINKESNKQVIYSHRGLGYKVMNVDMLRSMSNSEKDMQSISPVERRNRVLKRLLLSSPRFIQEESLWEEYYVGDSVRTLDKKVMRTILLKFNLKLETTNNGYKITGNELSIRNALKDLVNDKNIVDLTQIVDNKNFKQKYDVNFVTRQIEFIEDRLGIKIPYPYNINLFTHLYILLSRYRESKTALKKIIVKRNIETDDQLLNISKEVIQNISIYLGINIDNKEIYYVYEYLSSSSFNGQNILKTEPDDEVINITKSLVSEVYRRLGVKNYDHEIISDKLEKHIRPLLNRLKNNIKINNNLLEQIKLEYGDILDAVAKGTSVIQQEYHLNNIDENEAGYITLYFAQDIEENRRKVNALIMCATGIGTSQLLKTKVHNSFPEIKIVDVIGTNELNGLDISKVDLIISTIVPNKPVKVPIVLVSSLFTEKDKSLLHKRIKEIIN</sequence>
<dbReference type="GO" id="GO:0008982">
    <property type="term" value="F:protein-N(PI)-phosphohistidine-sugar phosphotransferase activity"/>
    <property type="evidence" value="ECO:0007669"/>
    <property type="project" value="InterPro"/>
</dbReference>
<dbReference type="STRING" id="993692.IV57_GL000156"/>
<dbReference type="PATRIC" id="fig|993692.3.peg.157"/>
<evidence type="ECO:0000256" key="4">
    <source>
        <dbReference type="ARBA" id="ARBA00023163"/>
    </source>
</evidence>
<keyword evidence="4" id="KW-0804">Transcription</keyword>
<dbReference type="PANTHER" id="PTHR30185">
    <property type="entry name" value="CRYPTIC BETA-GLUCOSIDE BGL OPERON ANTITERMINATOR"/>
    <property type="match status" value="1"/>
</dbReference>
<feature type="domain" description="PRD" evidence="6">
    <location>
        <begin position="181"/>
        <end position="287"/>
    </location>
</feature>
<accession>A0A0R2LQ16</accession>
<keyword evidence="3" id="KW-0805">Transcription regulation</keyword>
<dbReference type="InterPro" id="IPR036634">
    <property type="entry name" value="PRD_sf"/>
</dbReference>
<dbReference type="InterPro" id="IPR036390">
    <property type="entry name" value="WH_DNA-bd_sf"/>
</dbReference>
<dbReference type="Gene3D" id="1.10.10.10">
    <property type="entry name" value="Winged helix-like DNA-binding domain superfamily/Winged helix DNA-binding domain"/>
    <property type="match status" value="1"/>
</dbReference>
<dbReference type="Proteomes" id="UP000051006">
    <property type="component" value="Unassembled WGS sequence"/>
</dbReference>